<dbReference type="Pfam" id="PF00076">
    <property type="entry name" value="RRM_1"/>
    <property type="match status" value="1"/>
</dbReference>
<keyword evidence="4" id="KW-1185">Reference proteome</keyword>
<dbReference type="InterPro" id="IPR050441">
    <property type="entry name" value="RBM"/>
</dbReference>
<dbReference type="InterPro" id="IPR035979">
    <property type="entry name" value="RBD_domain_sf"/>
</dbReference>
<dbReference type="AlphaFoldDB" id="A0A3N4INT1"/>
<sequence>PYDPANLHVKNLDDTRITNTEDLKNLFAGYGQIASAVLVAYPNSGISKGFGFVAFTTPADAAKAKANLNGMVVGRKPIVINYAERKEDRRQRLKAIF</sequence>
<feature type="non-terminal residue" evidence="3">
    <location>
        <position position="97"/>
    </location>
</feature>
<evidence type="ECO:0000259" key="2">
    <source>
        <dbReference type="PROSITE" id="PS50102"/>
    </source>
</evidence>
<protein>
    <submittedName>
        <fullName evidence="3">RNA-binding domain-containing protein</fullName>
    </submittedName>
</protein>
<gene>
    <name evidence="3" type="ORF">BJ508DRAFT_199734</name>
</gene>
<evidence type="ECO:0000313" key="4">
    <source>
        <dbReference type="Proteomes" id="UP000275078"/>
    </source>
</evidence>
<feature type="domain" description="RRM" evidence="2">
    <location>
        <begin position="5"/>
        <end position="85"/>
    </location>
</feature>
<dbReference type="Proteomes" id="UP000275078">
    <property type="component" value="Unassembled WGS sequence"/>
</dbReference>
<dbReference type="InterPro" id="IPR012677">
    <property type="entry name" value="Nucleotide-bd_a/b_plait_sf"/>
</dbReference>
<dbReference type="GO" id="GO:0003723">
    <property type="term" value="F:RNA binding"/>
    <property type="evidence" value="ECO:0007669"/>
    <property type="project" value="UniProtKB-UniRule"/>
</dbReference>
<dbReference type="STRING" id="1160509.A0A3N4INT1"/>
<reference evidence="3 4" key="1">
    <citation type="journal article" date="2018" name="Nat. Ecol. Evol.">
        <title>Pezizomycetes genomes reveal the molecular basis of ectomycorrhizal truffle lifestyle.</title>
        <authorList>
            <person name="Murat C."/>
            <person name="Payen T."/>
            <person name="Noel B."/>
            <person name="Kuo A."/>
            <person name="Morin E."/>
            <person name="Chen J."/>
            <person name="Kohler A."/>
            <person name="Krizsan K."/>
            <person name="Balestrini R."/>
            <person name="Da Silva C."/>
            <person name="Montanini B."/>
            <person name="Hainaut M."/>
            <person name="Levati E."/>
            <person name="Barry K.W."/>
            <person name="Belfiori B."/>
            <person name="Cichocki N."/>
            <person name="Clum A."/>
            <person name="Dockter R.B."/>
            <person name="Fauchery L."/>
            <person name="Guy J."/>
            <person name="Iotti M."/>
            <person name="Le Tacon F."/>
            <person name="Lindquist E.A."/>
            <person name="Lipzen A."/>
            <person name="Malagnac F."/>
            <person name="Mello A."/>
            <person name="Molinier V."/>
            <person name="Miyauchi S."/>
            <person name="Poulain J."/>
            <person name="Riccioni C."/>
            <person name="Rubini A."/>
            <person name="Sitrit Y."/>
            <person name="Splivallo R."/>
            <person name="Traeger S."/>
            <person name="Wang M."/>
            <person name="Zifcakova L."/>
            <person name="Wipf D."/>
            <person name="Zambonelli A."/>
            <person name="Paolocci F."/>
            <person name="Nowrousian M."/>
            <person name="Ottonello S."/>
            <person name="Baldrian P."/>
            <person name="Spatafora J.W."/>
            <person name="Henrissat B."/>
            <person name="Nagy L.G."/>
            <person name="Aury J.M."/>
            <person name="Wincker P."/>
            <person name="Grigoriev I.V."/>
            <person name="Bonfante P."/>
            <person name="Martin F.M."/>
        </authorList>
    </citation>
    <scope>NUCLEOTIDE SEQUENCE [LARGE SCALE GENOMIC DNA]</scope>
    <source>
        <strain evidence="3 4">RN42</strain>
    </source>
</reference>
<dbReference type="Gene3D" id="3.30.70.330">
    <property type="match status" value="1"/>
</dbReference>
<dbReference type="SUPFAM" id="SSF54928">
    <property type="entry name" value="RNA-binding domain, RBD"/>
    <property type="match status" value="1"/>
</dbReference>
<evidence type="ECO:0000256" key="1">
    <source>
        <dbReference type="PROSITE-ProRule" id="PRU00176"/>
    </source>
</evidence>
<dbReference type="OrthoDB" id="439808at2759"/>
<keyword evidence="1" id="KW-0694">RNA-binding</keyword>
<proteinExistence type="predicted"/>
<dbReference type="SMART" id="SM00360">
    <property type="entry name" value="RRM"/>
    <property type="match status" value="1"/>
</dbReference>
<dbReference type="PROSITE" id="PS50102">
    <property type="entry name" value="RRM"/>
    <property type="match status" value="1"/>
</dbReference>
<accession>A0A3N4INT1</accession>
<dbReference type="EMBL" id="ML119647">
    <property type="protein sequence ID" value="RPA87097.1"/>
    <property type="molecule type" value="Genomic_DNA"/>
</dbReference>
<name>A0A3N4INT1_ASCIM</name>
<dbReference type="PANTHER" id="PTHR48034">
    <property type="entry name" value="TRANSFORMER-2 SEX-DETERMINING PROTEIN-RELATED"/>
    <property type="match status" value="1"/>
</dbReference>
<evidence type="ECO:0000313" key="3">
    <source>
        <dbReference type="EMBL" id="RPA87097.1"/>
    </source>
</evidence>
<feature type="non-terminal residue" evidence="3">
    <location>
        <position position="1"/>
    </location>
</feature>
<dbReference type="CDD" id="cd21622">
    <property type="entry name" value="RRM3_Crp79_Mug28"/>
    <property type="match status" value="1"/>
</dbReference>
<organism evidence="3 4">
    <name type="scientific">Ascobolus immersus RN42</name>
    <dbReference type="NCBI Taxonomy" id="1160509"/>
    <lineage>
        <taxon>Eukaryota</taxon>
        <taxon>Fungi</taxon>
        <taxon>Dikarya</taxon>
        <taxon>Ascomycota</taxon>
        <taxon>Pezizomycotina</taxon>
        <taxon>Pezizomycetes</taxon>
        <taxon>Pezizales</taxon>
        <taxon>Ascobolaceae</taxon>
        <taxon>Ascobolus</taxon>
    </lineage>
</organism>
<dbReference type="InterPro" id="IPR000504">
    <property type="entry name" value="RRM_dom"/>
</dbReference>